<sequence length="49" mass="5701">MTVACFPQFLALDITGQPHRWISYQQAAKYYAVTEFTVVRNVFQVFARS</sequence>
<protein>
    <submittedName>
        <fullName evidence="1">Uncharacterized protein</fullName>
    </submittedName>
</protein>
<dbReference type="AlphaFoldDB" id="A0A0F9RQD6"/>
<name>A0A0F9RQD6_9ZZZZ</name>
<comment type="caution">
    <text evidence="1">The sequence shown here is derived from an EMBL/GenBank/DDBJ whole genome shotgun (WGS) entry which is preliminary data.</text>
</comment>
<dbReference type="EMBL" id="LAZR01003326">
    <property type="protein sequence ID" value="KKN19528.1"/>
    <property type="molecule type" value="Genomic_DNA"/>
</dbReference>
<evidence type="ECO:0000313" key="1">
    <source>
        <dbReference type="EMBL" id="KKN19528.1"/>
    </source>
</evidence>
<organism evidence="1">
    <name type="scientific">marine sediment metagenome</name>
    <dbReference type="NCBI Taxonomy" id="412755"/>
    <lineage>
        <taxon>unclassified sequences</taxon>
        <taxon>metagenomes</taxon>
        <taxon>ecological metagenomes</taxon>
    </lineage>
</organism>
<proteinExistence type="predicted"/>
<accession>A0A0F9RQD6</accession>
<gene>
    <name evidence="1" type="ORF">LCGC14_0944900</name>
</gene>
<reference evidence="1" key="1">
    <citation type="journal article" date="2015" name="Nature">
        <title>Complex archaea that bridge the gap between prokaryotes and eukaryotes.</title>
        <authorList>
            <person name="Spang A."/>
            <person name="Saw J.H."/>
            <person name="Jorgensen S.L."/>
            <person name="Zaremba-Niedzwiedzka K."/>
            <person name="Martijn J."/>
            <person name="Lind A.E."/>
            <person name="van Eijk R."/>
            <person name="Schleper C."/>
            <person name="Guy L."/>
            <person name="Ettema T.J."/>
        </authorList>
    </citation>
    <scope>NUCLEOTIDE SEQUENCE</scope>
</reference>